<evidence type="ECO:0000256" key="2">
    <source>
        <dbReference type="ARBA" id="ARBA00006683"/>
    </source>
</evidence>
<comment type="similarity">
    <text evidence="3">Belongs to the CpsD/CapB family.</text>
</comment>
<dbReference type="InterPro" id="IPR050445">
    <property type="entry name" value="Bact_polysacc_biosynth/exp"/>
</dbReference>
<comment type="similarity">
    <text evidence="2">Belongs to the CpsC/CapA family.</text>
</comment>
<name>A0A3A4F1K0_9MICC</name>
<keyword evidence="12 15" id="KW-0472">Membrane</keyword>
<evidence type="ECO:0000256" key="10">
    <source>
        <dbReference type="ARBA" id="ARBA00022840"/>
    </source>
</evidence>
<keyword evidence="18" id="KW-1185">Reference proteome</keyword>
<evidence type="ECO:0000256" key="12">
    <source>
        <dbReference type="ARBA" id="ARBA00023136"/>
    </source>
</evidence>
<feature type="transmembrane region" description="Helical" evidence="15">
    <location>
        <begin position="176"/>
        <end position="196"/>
    </location>
</feature>
<dbReference type="InterPro" id="IPR027417">
    <property type="entry name" value="P-loop_NTPase"/>
</dbReference>
<comment type="catalytic activity">
    <reaction evidence="14">
        <text>L-tyrosyl-[protein] + ATP = O-phospho-L-tyrosyl-[protein] + ADP + H(+)</text>
        <dbReference type="Rhea" id="RHEA:10596"/>
        <dbReference type="Rhea" id="RHEA-COMP:10136"/>
        <dbReference type="Rhea" id="RHEA-COMP:20101"/>
        <dbReference type="ChEBI" id="CHEBI:15378"/>
        <dbReference type="ChEBI" id="CHEBI:30616"/>
        <dbReference type="ChEBI" id="CHEBI:46858"/>
        <dbReference type="ChEBI" id="CHEBI:61978"/>
        <dbReference type="ChEBI" id="CHEBI:456216"/>
        <dbReference type="EC" id="2.7.10.2"/>
    </reaction>
</comment>
<dbReference type="GO" id="GO:0005886">
    <property type="term" value="C:plasma membrane"/>
    <property type="evidence" value="ECO:0007669"/>
    <property type="project" value="UniProtKB-SubCell"/>
</dbReference>
<evidence type="ECO:0000256" key="14">
    <source>
        <dbReference type="ARBA" id="ARBA00051245"/>
    </source>
</evidence>
<dbReference type="Pfam" id="PF02706">
    <property type="entry name" value="Wzz"/>
    <property type="match status" value="1"/>
</dbReference>
<dbReference type="CDD" id="cd05387">
    <property type="entry name" value="BY-kinase"/>
    <property type="match status" value="1"/>
</dbReference>
<evidence type="ECO:0000256" key="11">
    <source>
        <dbReference type="ARBA" id="ARBA00022989"/>
    </source>
</evidence>
<keyword evidence="8" id="KW-0547">Nucleotide-binding</keyword>
<dbReference type="SUPFAM" id="SSF52540">
    <property type="entry name" value="P-loop containing nucleoside triphosphate hydrolases"/>
    <property type="match status" value="1"/>
</dbReference>
<dbReference type="GO" id="GO:0004715">
    <property type="term" value="F:non-membrane spanning protein tyrosine kinase activity"/>
    <property type="evidence" value="ECO:0007669"/>
    <property type="project" value="UniProtKB-EC"/>
</dbReference>
<dbReference type="AlphaFoldDB" id="A0A3A4F1K0"/>
<evidence type="ECO:0000256" key="7">
    <source>
        <dbReference type="ARBA" id="ARBA00022692"/>
    </source>
</evidence>
<dbReference type="EC" id="2.7.10.2" evidence="4"/>
<feature type="domain" description="Polysaccharide chain length determinant N-terminal" evidence="16">
    <location>
        <begin position="2"/>
        <end position="91"/>
    </location>
</feature>
<dbReference type="InterPro" id="IPR033756">
    <property type="entry name" value="YlxH/NBP35"/>
</dbReference>
<evidence type="ECO:0000256" key="5">
    <source>
        <dbReference type="ARBA" id="ARBA00022475"/>
    </source>
</evidence>
<sequence length="460" mass="48359">MELNDVMRTLAKNWLMLLACTLVGGLIGLGVTSVTPPKYQSTTELYVSVRSGDAAATGDLVQGASFAQLAVTSYIDVTTSALVLEQVVDELDTELTAEELEEALNVSSPSESVLINITATSDDPQTAAAIATTTGNVFSRVVEDQIEVSNADDESLVQIHTIDPGTPPERPSSPNLNLNIVLGMLVGAAIAVAVVLGRKQLDTRIHSARDVEQVTTAPVLGRFGQDAKISQRPLIVHEEPHSVLAEAFRKLRTNLQFLGADAEERVFVISSAVPGEGKTQVATNLAIVLAESGARVTLVDGDLRKPKVADVMGLEGAVGLSDVLINRAELSDVVQPWGVEGLTVLASGQIPPNPSELLGSPTMRHVLKDLSEDADYVLVDAPPLLPVTDAAVVSASAAGTILVVAAERTKRPELAQAISNLDSIDSRLLGIVLNGLPTKSSDLAQTSTYGYKESPVSRSG</sequence>
<dbReference type="EMBL" id="QYZP01000002">
    <property type="protein sequence ID" value="RJN31601.1"/>
    <property type="molecule type" value="Genomic_DNA"/>
</dbReference>
<dbReference type="NCBIfam" id="TIGR01007">
    <property type="entry name" value="eps_fam"/>
    <property type="match status" value="1"/>
</dbReference>
<protein>
    <recommendedName>
        <fullName evidence="4">non-specific protein-tyrosine kinase</fullName>
        <ecNumber evidence="4">2.7.10.2</ecNumber>
    </recommendedName>
</protein>
<evidence type="ECO:0000256" key="8">
    <source>
        <dbReference type="ARBA" id="ARBA00022741"/>
    </source>
</evidence>
<reference evidence="17 18" key="1">
    <citation type="submission" date="2018-09" db="EMBL/GenBank/DDBJ databases">
        <title>Nesterenkonia natronophila sp. nov., an alkaliphilic actinobacteriume isolated from a soda lake, and emended description of the genus Nesterenkonia.</title>
        <authorList>
            <person name="Menes R.J."/>
            <person name="Iriarte A."/>
        </authorList>
    </citation>
    <scope>NUCLEOTIDE SEQUENCE [LARGE SCALE GENOMIC DNA]</scope>
    <source>
        <strain evidence="17 18">M8</strain>
    </source>
</reference>
<proteinExistence type="inferred from homology"/>
<comment type="subcellular location">
    <subcellularLocation>
        <location evidence="1">Cell membrane</location>
        <topology evidence="1">Multi-pass membrane protein</topology>
    </subcellularLocation>
</comment>
<keyword evidence="10" id="KW-0067">ATP-binding</keyword>
<keyword evidence="5" id="KW-1003">Cell membrane</keyword>
<keyword evidence="7 15" id="KW-0812">Transmembrane</keyword>
<dbReference type="GO" id="GO:0042802">
    <property type="term" value="F:identical protein binding"/>
    <property type="evidence" value="ECO:0007669"/>
    <property type="project" value="UniProtKB-ARBA"/>
</dbReference>
<keyword evidence="13" id="KW-0829">Tyrosine-protein kinase</keyword>
<keyword evidence="6 17" id="KW-0808">Transferase</keyword>
<dbReference type="RefSeq" id="WP_119902388.1">
    <property type="nucleotide sequence ID" value="NZ_QYZP01000002.1"/>
</dbReference>
<keyword evidence="11 15" id="KW-1133">Transmembrane helix</keyword>
<keyword evidence="9 17" id="KW-0418">Kinase</keyword>
<evidence type="ECO:0000313" key="18">
    <source>
        <dbReference type="Proteomes" id="UP000266615"/>
    </source>
</evidence>
<evidence type="ECO:0000313" key="17">
    <source>
        <dbReference type="EMBL" id="RJN31601.1"/>
    </source>
</evidence>
<evidence type="ECO:0000256" key="9">
    <source>
        <dbReference type="ARBA" id="ARBA00022777"/>
    </source>
</evidence>
<comment type="caution">
    <text evidence="17">The sequence shown here is derived from an EMBL/GenBank/DDBJ whole genome shotgun (WGS) entry which is preliminary data.</text>
</comment>
<evidence type="ECO:0000256" key="6">
    <source>
        <dbReference type="ARBA" id="ARBA00022679"/>
    </source>
</evidence>
<dbReference type="PANTHER" id="PTHR32309:SF13">
    <property type="entry name" value="FERRIC ENTEROBACTIN TRANSPORT PROTEIN FEPE"/>
    <property type="match status" value="1"/>
</dbReference>
<dbReference type="InterPro" id="IPR005702">
    <property type="entry name" value="Wzc-like_C"/>
</dbReference>
<evidence type="ECO:0000256" key="3">
    <source>
        <dbReference type="ARBA" id="ARBA00007316"/>
    </source>
</evidence>
<dbReference type="Proteomes" id="UP000266615">
    <property type="component" value="Unassembled WGS sequence"/>
</dbReference>
<accession>A0A3A4F1K0</accession>
<dbReference type="Gene3D" id="3.40.50.300">
    <property type="entry name" value="P-loop containing nucleotide triphosphate hydrolases"/>
    <property type="match status" value="1"/>
</dbReference>
<dbReference type="PANTHER" id="PTHR32309">
    <property type="entry name" value="TYROSINE-PROTEIN KINASE"/>
    <property type="match status" value="1"/>
</dbReference>
<evidence type="ECO:0000256" key="13">
    <source>
        <dbReference type="ARBA" id="ARBA00023137"/>
    </source>
</evidence>
<dbReference type="InterPro" id="IPR003856">
    <property type="entry name" value="LPS_length_determ_N"/>
</dbReference>
<dbReference type="GO" id="GO:0005524">
    <property type="term" value="F:ATP binding"/>
    <property type="evidence" value="ECO:0007669"/>
    <property type="project" value="UniProtKB-KW"/>
</dbReference>
<dbReference type="OrthoDB" id="9812433at2"/>
<evidence type="ECO:0000256" key="1">
    <source>
        <dbReference type="ARBA" id="ARBA00004651"/>
    </source>
</evidence>
<gene>
    <name evidence="17" type="ORF">D3250_05470</name>
</gene>
<evidence type="ECO:0000256" key="4">
    <source>
        <dbReference type="ARBA" id="ARBA00011903"/>
    </source>
</evidence>
<evidence type="ECO:0000259" key="16">
    <source>
        <dbReference type="Pfam" id="PF02706"/>
    </source>
</evidence>
<dbReference type="FunFam" id="3.40.50.300:FF:000527">
    <property type="entry name" value="Tyrosine-protein kinase etk"/>
    <property type="match status" value="1"/>
</dbReference>
<organism evidence="17 18">
    <name type="scientific">Nesterenkonia natronophila</name>
    <dbReference type="NCBI Taxonomy" id="2174932"/>
    <lineage>
        <taxon>Bacteria</taxon>
        <taxon>Bacillati</taxon>
        <taxon>Actinomycetota</taxon>
        <taxon>Actinomycetes</taxon>
        <taxon>Micrococcales</taxon>
        <taxon>Micrococcaceae</taxon>
        <taxon>Nesterenkonia</taxon>
    </lineage>
</organism>
<evidence type="ECO:0000256" key="15">
    <source>
        <dbReference type="SAM" id="Phobius"/>
    </source>
</evidence>
<dbReference type="Pfam" id="PF10609">
    <property type="entry name" value="ParA"/>
    <property type="match status" value="1"/>
</dbReference>